<evidence type="ECO:0000256" key="11">
    <source>
        <dbReference type="PIRSR" id="PIRSR602401-1"/>
    </source>
</evidence>
<name>A0AAD7Q1I8_QUISA</name>
<dbReference type="PANTHER" id="PTHR24282:SF135">
    <property type="entry name" value="CYTOCHROME P450 709B2"/>
    <property type="match status" value="1"/>
</dbReference>
<dbReference type="InterPro" id="IPR050665">
    <property type="entry name" value="Cytochrome_P450_Monooxygen"/>
</dbReference>
<keyword evidence="3 11" id="KW-0349">Heme</keyword>
<dbReference type="Gene3D" id="1.10.630.10">
    <property type="entry name" value="Cytochrome P450"/>
    <property type="match status" value="1"/>
</dbReference>
<evidence type="ECO:0000256" key="12">
    <source>
        <dbReference type="RuleBase" id="RU000461"/>
    </source>
</evidence>
<proteinExistence type="inferred from homology"/>
<evidence type="ECO:0000256" key="8">
    <source>
        <dbReference type="ARBA" id="ARBA00023004"/>
    </source>
</evidence>
<dbReference type="InterPro" id="IPR036396">
    <property type="entry name" value="Cyt_P450_sf"/>
</dbReference>
<dbReference type="GO" id="GO:0020037">
    <property type="term" value="F:heme binding"/>
    <property type="evidence" value="ECO:0007669"/>
    <property type="project" value="InterPro"/>
</dbReference>
<comment type="cofactor">
    <cofactor evidence="11">
        <name>heme</name>
        <dbReference type="ChEBI" id="CHEBI:30413"/>
    </cofactor>
</comment>
<gene>
    <name evidence="14" type="ORF">O6P43_010938</name>
</gene>
<dbReference type="InterPro" id="IPR017972">
    <property type="entry name" value="Cyt_P450_CS"/>
</dbReference>
<keyword evidence="4 13" id="KW-0812">Transmembrane</keyword>
<dbReference type="GO" id="GO:0004497">
    <property type="term" value="F:monooxygenase activity"/>
    <property type="evidence" value="ECO:0007669"/>
    <property type="project" value="UniProtKB-KW"/>
</dbReference>
<evidence type="ECO:0000313" key="14">
    <source>
        <dbReference type="EMBL" id="KAJ7973157.1"/>
    </source>
</evidence>
<dbReference type="GO" id="GO:0016020">
    <property type="term" value="C:membrane"/>
    <property type="evidence" value="ECO:0007669"/>
    <property type="project" value="UniProtKB-SubCell"/>
</dbReference>
<dbReference type="AlphaFoldDB" id="A0AAD7Q1I8"/>
<keyword evidence="8 11" id="KW-0408">Iron</keyword>
<evidence type="ECO:0000256" key="13">
    <source>
        <dbReference type="SAM" id="Phobius"/>
    </source>
</evidence>
<evidence type="ECO:0000256" key="4">
    <source>
        <dbReference type="ARBA" id="ARBA00022692"/>
    </source>
</evidence>
<protein>
    <submittedName>
        <fullName evidence="14">Cytochrome P450</fullName>
    </submittedName>
</protein>
<comment type="caution">
    <text evidence="14">The sequence shown here is derived from an EMBL/GenBank/DDBJ whole genome shotgun (WGS) entry which is preliminary data.</text>
</comment>
<keyword evidence="7 12" id="KW-0560">Oxidoreductase</keyword>
<dbReference type="SUPFAM" id="SSF48264">
    <property type="entry name" value="Cytochrome P450"/>
    <property type="match status" value="1"/>
</dbReference>
<dbReference type="PANTHER" id="PTHR24282">
    <property type="entry name" value="CYTOCHROME P450 FAMILY MEMBER"/>
    <property type="match status" value="1"/>
</dbReference>
<dbReference type="InterPro" id="IPR001128">
    <property type="entry name" value="Cyt_P450"/>
</dbReference>
<feature type="transmembrane region" description="Helical" evidence="13">
    <location>
        <begin position="7"/>
        <end position="30"/>
    </location>
</feature>
<dbReference type="Pfam" id="PF00067">
    <property type="entry name" value="p450"/>
    <property type="match status" value="1"/>
</dbReference>
<sequence length="525" mass="59636">MANSIGAAILVALIVLFVSKIFKVCLIVFWRPYALTKYFQKQGVTGPPYSLLSGSLHEIKQMIKNARETVLDTNSNDFTERVLPHYHKWSLLYGETFLYWFGTQPRLCICEVELAKQILSNKFGFFLKPKTRPLLYTMIGKGLVLFNGLDWVNRRRLLTPAFSMNKLKVMIKRMAACTISMLDEWKNQAIEAEGKSKKIEMNKEFRDLTADIIAHSAFGSSLVQGKEAFKAQRELQQICVASVADIFIPGSQYLPTPSNIQVWKLDKKLRYSIWSIIESRLLSEPTKDSSGYNTYGDDLLGLMMEATEMNKTQTSFKFNMNDIMEECKSFFFAGHETTSNLLTWTVFLLSLHNEWQEKLRQEVLQECGMEIPSADMLAKLKLVNMVLLEALRLYGPVLELVREATQDMKLGNLLIPKGTCLAISMLMIHRSKEYWGEDANEFNPLRFKDGVSKAAKHPNALLAFSVGPRACIGQNFAMLEAKTVIALILQRFSLSLSPDYKHTPVNNLTLQAQNGLPIIIKPLNL</sequence>
<evidence type="ECO:0000256" key="9">
    <source>
        <dbReference type="ARBA" id="ARBA00023033"/>
    </source>
</evidence>
<comment type="subcellular location">
    <subcellularLocation>
        <location evidence="1">Membrane</location>
        <topology evidence="1">Single-pass membrane protein</topology>
    </subcellularLocation>
</comment>
<evidence type="ECO:0000256" key="2">
    <source>
        <dbReference type="ARBA" id="ARBA00010617"/>
    </source>
</evidence>
<dbReference type="KEGG" id="qsa:O6P43_010938"/>
<evidence type="ECO:0000256" key="3">
    <source>
        <dbReference type="ARBA" id="ARBA00022617"/>
    </source>
</evidence>
<comment type="similarity">
    <text evidence="2 12">Belongs to the cytochrome P450 family.</text>
</comment>
<keyword evidence="15" id="KW-1185">Reference proteome</keyword>
<keyword evidence="6 13" id="KW-1133">Transmembrane helix</keyword>
<keyword evidence="9 12" id="KW-0503">Monooxygenase</keyword>
<evidence type="ECO:0000256" key="6">
    <source>
        <dbReference type="ARBA" id="ARBA00022989"/>
    </source>
</evidence>
<reference evidence="14" key="1">
    <citation type="journal article" date="2023" name="Science">
        <title>Elucidation of the pathway for biosynthesis of saponin adjuvants from the soapbark tree.</title>
        <authorList>
            <person name="Reed J."/>
            <person name="Orme A."/>
            <person name="El-Demerdash A."/>
            <person name="Owen C."/>
            <person name="Martin L.B.B."/>
            <person name="Misra R.C."/>
            <person name="Kikuchi S."/>
            <person name="Rejzek M."/>
            <person name="Martin A.C."/>
            <person name="Harkess A."/>
            <person name="Leebens-Mack J."/>
            <person name="Louveau T."/>
            <person name="Stephenson M.J."/>
            <person name="Osbourn A."/>
        </authorList>
    </citation>
    <scope>NUCLEOTIDE SEQUENCE</scope>
    <source>
        <strain evidence="14">S10</strain>
    </source>
</reference>
<dbReference type="EMBL" id="JARAOO010000004">
    <property type="protein sequence ID" value="KAJ7973157.1"/>
    <property type="molecule type" value="Genomic_DNA"/>
</dbReference>
<keyword evidence="10 13" id="KW-0472">Membrane</keyword>
<organism evidence="14 15">
    <name type="scientific">Quillaja saponaria</name>
    <name type="common">Soap bark tree</name>
    <dbReference type="NCBI Taxonomy" id="32244"/>
    <lineage>
        <taxon>Eukaryota</taxon>
        <taxon>Viridiplantae</taxon>
        <taxon>Streptophyta</taxon>
        <taxon>Embryophyta</taxon>
        <taxon>Tracheophyta</taxon>
        <taxon>Spermatophyta</taxon>
        <taxon>Magnoliopsida</taxon>
        <taxon>eudicotyledons</taxon>
        <taxon>Gunneridae</taxon>
        <taxon>Pentapetalae</taxon>
        <taxon>rosids</taxon>
        <taxon>fabids</taxon>
        <taxon>Fabales</taxon>
        <taxon>Quillajaceae</taxon>
        <taxon>Quillaja</taxon>
    </lineage>
</organism>
<dbReference type="PROSITE" id="PS00086">
    <property type="entry name" value="CYTOCHROME_P450"/>
    <property type="match status" value="1"/>
</dbReference>
<evidence type="ECO:0000313" key="15">
    <source>
        <dbReference type="Proteomes" id="UP001163823"/>
    </source>
</evidence>
<evidence type="ECO:0000256" key="7">
    <source>
        <dbReference type="ARBA" id="ARBA00023002"/>
    </source>
</evidence>
<dbReference type="GO" id="GO:0005506">
    <property type="term" value="F:iron ion binding"/>
    <property type="evidence" value="ECO:0007669"/>
    <property type="project" value="InterPro"/>
</dbReference>
<evidence type="ECO:0000256" key="10">
    <source>
        <dbReference type="ARBA" id="ARBA00023136"/>
    </source>
</evidence>
<accession>A0AAD7Q1I8</accession>
<dbReference type="PRINTS" id="PR00385">
    <property type="entry name" value="P450"/>
</dbReference>
<evidence type="ECO:0000256" key="5">
    <source>
        <dbReference type="ARBA" id="ARBA00022723"/>
    </source>
</evidence>
<dbReference type="GO" id="GO:0016705">
    <property type="term" value="F:oxidoreductase activity, acting on paired donors, with incorporation or reduction of molecular oxygen"/>
    <property type="evidence" value="ECO:0007669"/>
    <property type="project" value="InterPro"/>
</dbReference>
<dbReference type="Proteomes" id="UP001163823">
    <property type="component" value="Chromosome 4"/>
</dbReference>
<feature type="binding site" description="axial binding residue" evidence="11">
    <location>
        <position position="471"/>
    </location>
    <ligand>
        <name>heme</name>
        <dbReference type="ChEBI" id="CHEBI:30413"/>
    </ligand>
    <ligandPart>
        <name>Fe</name>
        <dbReference type="ChEBI" id="CHEBI:18248"/>
    </ligandPart>
</feature>
<evidence type="ECO:0000256" key="1">
    <source>
        <dbReference type="ARBA" id="ARBA00004167"/>
    </source>
</evidence>
<keyword evidence="5 11" id="KW-0479">Metal-binding</keyword>
<dbReference type="InterPro" id="IPR002401">
    <property type="entry name" value="Cyt_P450_E_grp-I"/>
</dbReference>
<dbReference type="PRINTS" id="PR00463">
    <property type="entry name" value="EP450I"/>
</dbReference>